<dbReference type="EMBL" id="HBUE01253430">
    <property type="protein sequence ID" value="CAG6555216.1"/>
    <property type="molecule type" value="Transcribed_RNA"/>
</dbReference>
<protein>
    <submittedName>
        <fullName evidence="3">(northern house mosquito) hypothetical protein</fullName>
    </submittedName>
</protein>
<feature type="signal peptide" evidence="2">
    <location>
        <begin position="1"/>
        <end position="31"/>
    </location>
</feature>
<sequence>MDFLRPTHSMAQIRSCLVLFIFSQLNMSTGSIMPRADRSLVFCSLKHCFLRSRILSRLSVLASLQHLCLWCCFLHLSSMGSAMAGERRNRSAEVSTSSESSRSSSRSSL</sequence>
<dbReference type="EMBL" id="HBUE01148488">
    <property type="protein sequence ID" value="CAG6503943.1"/>
    <property type="molecule type" value="Transcribed_RNA"/>
</dbReference>
<name>A0A8D8N7Q6_CULPI</name>
<accession>A0A8D8N7Q6</accession>
<proteinExistence type="predicted"/>
<organism evidence="3">
    <name type="scientific">Culex pipiens</name>
    <name type="common">House mosquito</name>
    <dbReference type="NCBI Taxonomy" id="7175"/>
    <lineage>
        <taxon>Eukaryota</taxon>
        <taxon>Metazoa</taxon>
        <taxon>Ecdysozoa</taxon>
        <taxon>Arthropoda</taxon>
        <taxon>Hexapoda</taxon>
        <taxon>Insecta</taxon>
        <taxon>Pterygota</taxon>
        <taxon>Neoptera</taxon>
        <taxon>Endopterygota</taxon>
        <taxon>Diptera</taxon>
        <taxon>Nematocera</taxon>
        <taxon>Culicoidea</taxon>
        <taxon>Culicidae</taxon>
        <taxon>Culicinae</taxon>
        <taxon>Culicini</taxon>
        <taxon>Culex</taxon>
        <taxon>Culex</taxon>
    </lineage>
</organism>
<keyword evidence="2" id="KW-0732">Signal</keyword>
<dbReference type="AlphaFoldDB" id="A0A8D8N7Q6"/>
<reference evidence="3" key="1">
    <citation type="submission" date="2021-05" db="EMBL/GenBank/DDBJ databases">
        <authorList>
            <person name="Alioto T."/>
            <person name="Alioto T."/>
            <person name="Gomez Garrido J."/>
        </authorList>
    </citation>
    <scope>NUCLEOTIDE SEQUENCE</scope>
</reference>
<feature type="chain" id="PRO_5036261526" evidence="2">
    <location>
        <begin position="32"/>
        <end position="109"/>
    </location>
</feature>
<evidence type="ECO:0000256" key="2">
    <source>
        <dbReference type="SAM" id="SignalP"/>
    </source>
</evidence>
<evidence type="ECO:0000313" key="3">
    <source>
        <dbReference type="EMBL" id="CAG6555216.1"/>
    </source>
</evidence>
<evidence type="ECO:0000256" key="1">
    <source>
        <dbReference type="SAM" id="MobiDB-lite"/>
    </source>
</evidence>
<feature type="compositionally biased region" description="Low complexity" evidence="1">
    <location>
        <begin position="92"/>
        <end position="109"/>
    </location>
</feature>
<dbReference type="EMBL" id="HBUE01027167">
    <property type="protein sequence ID" value="CAG6454744.1"/>
    <property type="molecule type" value="Transcribed_RNA"/>
</dbReference>
<feature type="region of interest" description="Disordered" evidence="1">
    <location>
        <begin position="87"/>
        <end position="109"/>
    </location>
</feature>